<protein>
    <submittedName>
        <fullName evidence="2">DUF2273 domain-containing protein</fullName>
    </submittedName>
</protein>
<sequence>MNWLEIWQTHSGRIAGVACALLLGVVYLFFGFWDMLFFALLLWIGYYFGRQRDMQAPPLIPWQRVLDWMNDRWRPFR</sequence>
<keyword evidence="3" id="KW-1185">Reference proteome</keyword>
<reference evidence="2" key="1">
    <citation type="submission" date="2020-09" db="EMBL/GenBank/DDBJ databases">
        <title>A novel bacterium of genus Paenibacillus, isolated from South China Sea.</title>
        <authorList>
            <person name="Huang H."/>
            <person name="Mo K."/>
            <person name="Hu Y."/>
        </authorList>
    </citation>
    <scope>NUCLEOTIDE SEQUENCE</scope>
    <source>
        <strain evidence="2">IB182496</strain>
    </source>
</reference>
<feature type="transmembrane region" description="Helical" evidence="1">
    <location>
        <begin position="20"/>
        <end position="44"/>
    </location>
</feature>
<dbReference type="Proteomes" id="UP000621560">
    <property type="component" value="Unassembled WGS sequence"/>
</dbReference>
<dbReference type="RefSeq" id="WP_190920400.1">
    <property type="nucleotide sequence ID" value="NZ_JACXIZ010000035.1"/>
</dbReference>
<proteinExistence type="predicted"/>
<keyword evidence="1" id="KW-0812">Transmembrane</keyword>
<dbReference type="EMBL" id="JACXIZ010000035">
    <property type="protein sequence ID" value="MBD2847296.1"/>
    <property type="molecule type" value="Genomic_DNA"/>
</dbReference>
<organism evidence="2 3">
    <name type="scientific">Paenibacillus sabuli</name>
    <dbReference type="NCBI Taxonomy" id="2772509"/>
    <lineage>
        <taxon>Bacteria</taxon>
        <taxon>Bacillati</taxon>
        <taxon>Bacillota</taxon>
        <taxon>Bacilli</taxon>
        <taxon>Bacillales</taxon>
        <taxon>Paenibacillaceae</taxon>
        <taxon>Paenibacillus</taxon>
    </lineage>
</organism>
<evidence type="ECO:0000313" key="2">
    <source>
        <dbReference type="EMBL" id="MBD2847296.1"/>
    </source>
</evidence>
<evidence type="ECO:0000313" key="3">
    <source>
        <dbReference type="Proteomes" id="UP000621560"/>
    </source>
</evidence>
<dbReference type="AlphaFoldDB" id="A0A927BWQ3"/>
<keyword evidence="1" id="KW-0472">Membrane</keyword>
<gene>
    <name evidence="2" type="ORF">IDH44_19015</name>
</gene>
<dbReference type="InterPro" id="IPR018730">
    <property type="entry name" value="DUF2273"/>
</dbReference>
<name>A0A927BWQ3_9BACL</name>
<evidence type="ECO:0000256" key="1">
    <source>
        <dbReference type="SAM" id="Phobius"/>
    </source>
</evidence>
<accession>A0A927BWQ3</accession>
<comment type="caution">
    <text evidence="2">The sequence shown here is derived from an EMBL/GenBank/DDBJ whole genome shotgun (WGS) entry which is preliminary data.</text>
</comment>
<dbReference type="Pfam" id="PF10031">
    <property type="entry name" value="DUF2273"/>
    <property type="match status" value="1"/>
</dbReference>
<keyword evidence="1" id="KW-1133">Transmembrane helix</keyword>